<dbReference type="EMBL" id="FQUV01000001">
    <property type="protein sequence ID" value="SHE41133.1"/>
    <property type="molecule type" value="Genomic_DNA"/>
</dbReference>
<dbReference type="PANTHER" id="PTHR36450:SF1">
    <property type="entry name" value="THIOREDOXIN"/>
    <property type="match status" value="1"/>
</dbReference>
<evidence type="ECO:0000313" key="4">
    <source>
        <dbReference type="EMBL" id="SHE41133.1"/>
    </source>
</evidence>
<protein>
    <submittedName>
        <fullName evidence="4">Small redox-active disulfide protein 2</fullName>
    </submittedName>
</protein>
<dbReference type="InterPro" id="IPR012336">
    <property type="entry name" value="Thioredoxin-like_fold"/>
</dbReference>
<reference evidence="5" key="1">
    <citation type="submission" date="2016-11" db="EMBL/GenBank/DDBJ databases">
        <authorList>
            <person name="Varghese N."/>
            <person name="Submissions S."/>
        </authorList>
    </citation>
    <scope>NUCLEOTIDE SEQUENCE [LARGE SCALE GENOMIC DNA]</scope>
    <source>
        <strain evidence="5">DSM 100566</strain>
    </source>
</reference>
<evidence type="ECO:0000313" key="5">
    <source>
        <dbReference type="Proteomes" id="UP000184144"/>
    </source>
</evidence>
<evidence type="ECO:0000256" key="1">
    <source>
        <dbReference type="PIRSR" id="PIRSR037031-50"/>
    </source>
</evidence>
<keyword evidence="2" id="KW-1015">Disulfide bond</keyword>
<dbReference type="PANTHER" id="PTHR36450">
    <property type="entry name" value="THIOREDOXIN"/>
    <property type="match status" value="1"/>
</dbReference>
<dbReference type="InterPro" id="IPR005243">
    <property type="entry name" value="THIRX-like_proc"/>
</dbReference>
<organism evidence="4 5">
    <name type="scientific">Litoreibacter ascidiaceicola</name>
    <dbReference type="NCBI Taxonomy" id="1486859"/>
    <lineage>
        <taxon>Bacteria</taxon>
        <taxon>Pseudomonadati</taxon>
        <taxon>Pseudomonadota</taxon>
        <taxon>Alphaproteobacteria</taxon>
        <taxon>Rhodobacterales</taxon>
        <taxon>Roseobacteraceae</taxon>
        <taxon>Litoreibacter</taxon>
    </lineage>
</organism>
<feature type="active site" description="Nucleophile" evidence="1">
    <location>
        <position position="13"/>
    </location>
</feature>
<dbReference type="PIRSF" id="PIRSF037031">
    <property type="entry name" value="Redox_disulphide_2"/>
    <property type="match status" value="1"/>
</dbReference>
<dbReference type="RefSeq" id="WP_073139570.1">
    <property type="nucleotide sequence ID" value="NZ_FQUV01000001.1"/>
</dbReference>
<feature type="domain" description="Thioredoxin-like fold" evidence="3">
    <location>
        <begin position="1"/>
        <end position="75"/>
    </location>
</feature>
<evidence type="ECO:0000256" key="2">
    <source>
        <dbReference type="PIRSR" id="PIRSR037031-51"/>
    </source>
</evidence>
<keyword evidence="5" id="KW-1185">Reference proteome</keyword>
<keyword evidence="2" id="KW-0676">Redox-active center</keyword>
<dbReference type="OrthoDB" id="9800630at2"/>
<dbReference type="InterPro" id="IPR036249">
    <property type="entry name" value="Thioredoxin-like_sf"/>
</dbReference>
<name>A0A1M4T9H5_9RHOB</name>
<accession>A0A1M4T9H5</accession>
<dbReference type="SUPFAM" id="SSF52833">
    <property type="entry name" value="Thioredoxin-like"/>
    <property type="match status" value="1"/>
</dbReference>
<dbReference type="NCBIfam" id="TIGR00412">
    <property type="entry name" value="redox_disulf_2"/>
    <property type="match status" value="1"/>
</dbReference>
<dbReference type="Gene3D" id="3.40.30.10">
    <property type="entry name" value="Glutaredoxin"/>
    <property type="match status" value="1"/>
</dbReference>
<gene>
    <name evidence="4" type="ORF">SAMN05444273_101349</name>
</gene>
<proteinExistence type="predicted"/>
<dbReference type="Pfam" id="PF13192">
    <property type="entry name" value="Thioredoxin_3"/>
    <property type="match status" value="1"/>
</dbReference>
<dbReference type="STRING" id="1486859.SAMN05444273_101349"/>
<dbReference type="AlphaFoldDB" id="A0A1M4T9H5"/>
<evidence type="ECO:0000259" key="3">
    <source>
        <dbReference type="Pfam" id="PF13192"/>
    </source>
</evidence>
<feature type="disulfide bond" description="Redox-active" evidence="2">
    <location>
        <begin position="10"/>
        <end position="13"/>
    </location>
</feature>
<sequence>MIIKILGSGCKKCAALEENAKAAAKTAAINADIEKVTDIVAIAGYGVMSTPGLVIDEKVVASGRVLSASEIGALLQES</sequence>
<dbReference type="Proteomes" id="UP000184144">
    <property type="component" value="Unassembled WGS sequence"/>
</dbReference>
<feature type="active site" description="Nucleophile" evidence="1">
    <location>
        <position position="10"/>
    </location>
</feature>